<evidence type="ECO:0000313" key="2">
    <source>
        <dbReference type="Proteomes" id="UP000798046"/>
    </source>
</evidence>
<gene>
    <name evidence="1" type="ORF">F6V30_15235</name>
</gene>
<sequence length="134" mass="15083">MAINTNVAEASIRERRLNAITGYSGSVRDLACRTSGGCWRLIGGWQRQHCVCTGKRFSFRQTEDASKRQKANCILNAKGCGDQALSIQTKIDRLKQEIEKGTKVYTPKELQKLKNKLEDANDVLDELLFHPTNN</sequence>
<name>A0ABQ6TKM5_9BACT</name>
<organism evidence="1 2">
    <name type="scientific">Oryzomonas sagensis</name>
    <dbReference type="NCBI Taxonomy" id="2603857"/>
    <lineage>
        <taxon>Bacteria</taxon>
        <taxon>Pseudomonadati</taxon>
        <taxon>Thermodesulfobacteriota</taxon>
        <taxon>Desulfuromonadia</taxon>
        <taxon>Geobacterales</taxon>
        <taxon>Geobacteraceae</taxon>
        <taxon>Oryzomonas</taxon>
    </lineage>
</organism>
<comment type="caution">
    <text evidence="1">The sequence shown here is derived from an EMBL/GenBank/DDBJ whole genome shotgun (WGS) entry which is preliminary data.</text>
</comment>
<dbReference type="EMBL" id="VZRA01000006">
    <property type="protein sequence ID" value="KAB0668691.1"/>
    <property type="molecule type" value="Genomic_DNA"/>
</dbReference>
<protein>
    <submittedName>
        <fullName evidence="1">Uncharacterized protein</fullName>
    </submittedName>
</protein>
<keyword evidence="2" id="KW-1185">Reference proteome</keyword>
<dbReference type="RefSeq" id="WP_151157849.1">
    <property type="nucleotide sequence ID" value="NZ_VZRA01000006.1"/>
</dbReference>
<accession>A0ABQ6TKM5</accession>
<proteinExistence type="predicted"/>
<dbReference type="Proteomes" id="UP000798046">
    <property type="component" value="Unassembled WGS sequence"/>
</dbReference>
<evidence type="ECO:0000313" key="1">
    <source>
        <dbReference type="EMBL" id="KAB0668691.1"/>
    </source>
</evidence>
<reference evidence="1 2" key="1">
    <citation type="journal article" date="2020" name="Microorganisms">
        <title>Description of Three Novel Members in the Family Geobacteraceae, Oryzomonas japonicum gen. nov., sp. nov., Oryzomonas sagensis sp. nov., and Oryzomonas ruber sp. nov.</title>
        <authorList>
            <person name="Xu Z."/>
            <person name="Masuda Y."/>
            <person name="Hayakawa C."/>
            <person name="Ushijima N."/>
            <person name="Kawano K."/>
            <person name="Shiratori Y."/>
            <person name="Senoo K."/>
            <person name="Itoh H."/>
        </authorList>
    </citation>
    <scope>NUCLEOTIDE SEQUENCE [LARGE SCALE GENOMIC DNA]</scope>
    <source>
        <strain evidence="1 2">Red100</strain>
    </source>
</reference>